<proteinExistence type="predicted"/>
<organism evidence="2 3">
    <name type="scientific">Streptomyces diastaticus subsp. diastaticus</name>
    <dbReference type="NCBI Taxonomy" id="68040"/>
    <lineage>
        <taxon>Bacteria</taxon>
        <taxon>Bacillati</taxon>
        <taxon>Actinomycetota</taxon>
        <taxon>Actinomycetes</taxon>
        <taxon>Kitasatosporales</taxon>
        <taxon>Streptomycetaceae</taxon>
        <taxon>Streptomyces</taxon>
        <taxon>Streptomyces diastaticus group</taxon>
    </lineage>
</organism>
<name>A0ABQ1CKD4_STRDI</name>
<sequence length="173" mass="18120">MEGQHHQHEEGKDIADTPHELGAPQLLERAETQQGAHGALSGICDQGVVGGRVHDRWLLGSRHPASLARSFLTRSARPNIRPSGLAHIRSTPTIGTILVLLGTRAPPLPDGPSAHPRVRHLSVTDVGCVTATATGHLSGSARSGPAGRAPKGRTAPAPAGPTSRPLTLRHLLR</sequence>
<accession>A0ABQ1CKD4</accession>
<dbReference type="EMBL" id="BLLN01000002">
    <property type="protein sequence ID" value="GFH70524.1"/>
    <property type="molecule type" value="Genomic_DNA"/>
</dbReference>
<reference evidence="2 3" key="1">
    <citation type="submission" date="2020-02" db="EMBL/GenBank/DDBJ databases">
        <title>Whole genome shotgun sequence of Streptomyces diastaticus subsp. diastaticus NBRC 13412.</title>
        <authorList>
            <person name="Ichikawa N."/>
            <person name="Komaki H."/>
            <person name="Tamura T."/>
        </authorList>
    </citation>
    <scope>NUCLEOTIDE SEQUENCE [LARGE SCALE GENOMIC DNA]</scope>
    <source>
        <strain evidence="2 3">NBRC 13412</strain>
    </source>
</reference>
<evidence type="ECO:0000313" key="2">
    <source>
        <dbReference type="EMBL" id="GFH70524.1"/>
    </source>
</evidence>
<evidence type="ECO:0000256" key="1">
    <source>
        <dbReference type="SAM" id="MobiDB-lite"/>
    </source>
</evidence>
<feature type="region of interest" description="Disordered" evidence="1">
    <location>
        <begin position="134"/>
        <end position="173"/>
    </location>
</feature>
<dbReference type="Proteomes" id="UP000472710">
    <property type="component" value="Unassembled WGS sequence"/>
</dbReference>
<gene>
    <name evidence="2" type="ORF">Sdia_12920</name>
</gene>
<comment type="caution">
    <text evidence="2">The sequence shown here is derived from an EMBL/GenBank/DDBJ whole genome shotgun (WGS) entry which is preliminary data.</text>
</comment>
<evidence type="ECO:0000313" key="3">
    <source>
        <dbReference type="Proteomes" id="UP000472710"/>
    </source>
</evidence>
<protein>
    <submittedName>
        <fullName evidence="2">Uncharacterized protein</fullName>
    </submittedName>
</protein>
<keyword evidence="3" id="KW-1185">Reference proteome</keyword>